<sequence length="284" mass="33178">MDKTEYYELCKIPAVTSEFNTEIIFETCHDDSHLSPIDLFILNTKELNKIVSNEYTPALGNLILLGYISATESYLRTLIRRLILVDEYSQTIIAEKNVSYAAAYHHSKELLPEALLENYSFANPYNIFNTLKDIIGIKKNIPSYLMSVSKEFFKICELRHCCVHRFGKLGSKNAVKLGMDKHSCYLEKPISLKKEHVDELANIVTNFVKAVNNYVYESILDRIKKNKNNEKKGEKFYKDDLTWNFNKDKKRFKKYYDIFSTLEDTYPSMSIKEAYNKFRENPSD</sequence>
<evidence type="ECO:0000313" key="1">
    <source>
        <dbReference type="EMBL" id="KEP99896.1"/>
    </source>
</evidence>
<protein>
    <submittedName>
        <fullName evidence="1">Uncharacterized protein</fullName>
    </submittedName>
</protein>
<dbReference type="AlphaFoldDB" id="A0A074V7X2"/>
<dbReference type="EMBL" id="AVQL01000456">
    <property type="protein sequence ID" value="KEP99896.1"/>
    <property type="molecule type" value="Genomic_DNA"/>
</dbReference>
<gene>
    <name evidence="1" type="ORF">SASC598J21_023330</name>
</gene>
<evidence type="ECO:0000313" key="2">
    <source>
        <dbReference type="Proteomes" id="UP000027644"/>
    </source>
</evidence>
<name>A0A074V7X2_9NEIS</name>
<accession>A0A074V7X2</accession>
<organism evidence="1 2">
    <name type="scientific">Snodgrassella alvi SCGC AB-598-J21</name>
    <dbReference type="NCBI Taxonomy" id="1385367"/>
    <lineage>
        <taxon>Bacteria</taxon>
        <taxon>Pseudomonadati</taxon>
        <taxon>Pseudomonadota</taxon>
        <taxon>Betaproteobacteria</taxon>
        <taxon>Neisseriales</taxon>
        <taxon>Neisseriaceae</taxon>
        <taxon>Snodgrassella</taxon>
    </lineage>
</organism>
<proteinExistence type="predicted"/>
<dbReference type="Proteomes" id="UP000027644">
    <property type="component" value="Unassembled WGS sequence"/>
</dbReference>
<comment type="caution">
    <text evidence="1">The sequence shown here is derived from an EMBL/GenBank/DDBJ whole genome shotgun (WGS) entry which is preliminary data.</text>
</comment>
<reference evidence="1 2" key="1">
    <citation type="journal article" date="2014" name="PLoS Genet.">
        <title>Hidden diversity in honey bee gut symbionts detected by single-cell genomics.</title>
        <authorList>
            <person name="Engel P."/>
            <person name="Stepanauskas R."/>
            <person name="Moran N."/>
        </authorList>
    </citation>
    <scope>NUCLEOTIDE SEQUENCE [LARGE SCALE GENOMIC DNA]</scope>
    <source>
        <strain evidence="1 2">SCGC AB-598-J21</strain>
    </source>
</reference>